<dbReference type="OrthoDB" id="12326at2"/>
<organism evidence="2 3">
    <name type="scientific">Persephonella hydrogeniphila</name>
    <dbReference type="NCBI Taxonomy" id="198703"/>
    <lineage>
        <taxon>Bacteria</taxon>
        <taxon>Pseudomonadati</taxon>
        <taxon>Aquificota</taxon>
        <taxon>Aquificia</taxon>
        <taxon>Aquificales</taxon>
        <taxon>Hydrogenothermaceae</taxon>
        <taxon>Persephonella</taxon>
    </lineage>
</organism>
<feature type="transmembrane region" description="Helical" evidence="1">
    <location>
        <begin position="88"/>
        <end position="108"/>
    </location>
</feature>
<keyword evidence="1" id="KW-1133">Transmembrane helix</keyword>
<accession>A0A285NQV1</accession>
<reference evidence="3" key="1">
    <citation type="submission" date="2017-09" db="EMBL/GenBank/DDBJ databases">
        <authorList>
            <person name="Varghese N."/>
            <person name="Submissions S."/>
        </authorList>
    </citation>
    <scope>NUCLEOTIDE SEQUENCE [LARGE SCALE GENOMIC DNA]</scope>
    <source>
        <strain evidence="3">DSM 15103</strain>
    </source>
</reference>
<dbReference type="InterPro" id="IPR036890">
    <property type="entry name" value="HATPase_C_sf"/>
</dbReference>
<sequence>MTLGLSVINLVSIMFFKYNIENQIYRETKLYLEIYKYNPGIILPPYIKTFDHLPSGKEYEIVGMSDGRYIAFDRYYKDRKLKEFATTLLMWEAILVISLMVLVYFTIVKYIKKEEYIRQYLEILVLTITHKLGNFLSIQRLNIDLIKSKCKLKAVNRLENAYSLMEKDFKFTIKTLKNLGEPEKIVSTVNLKDMIEDILHHFIENLKEKKLKLKLKDIYIKADPNDLENILFSVIENAVKFSEEKIYIKMCTDKKNIYIFVKNDVGSVNKGAGVGIQIAEFLLSRYGGEIKTHIGRDFLTVIKIPI</sequence>
<proteinExistence type="predicted"/>
<dbReference type="EMBL" id="OBEI01000015">
    <property type="protein sequence ID" value="SNZ11588.1"/>
    <property type="molecule type" value="Genomic_DNA"/>
</dbReference>
<dbReference type="Proteomes" id="UP000219036">
    <property type="component" value="Unassembled WGS sequence"/>
</dbReference>
<keyword evidence="1" id="KW-0472">Membrane</keyword>
<dbReference type="AlphaFoldDB" id="A0A285NQV1"/>
<dbReference type="Gene3D" id="3.30.565.10">
    <property type="entry name" value="Histidine kinase-like ATPase, C-terminal domain"/>
    <property type="match status" value="1"/>
</dbReference>
<keyword evidence="2" id="KW-0808">Transferase</keyword>
<protein>
    <submittedName>
        <fullName evidence="2">Signal transduction histidine kinase</fullName>
    </submittedName>
</protein>
<keyword evidence="3" id="KW-1185">Reference proteome</keyword>
<evidence type="ECO:0000313" key="3">
    <source>
        <dbReference type="Proteomes" id="UP000219036"/>
    </source>
</evidence>
<dbReference type="RefSeq" id="WP_097001225.1">
    <property type="nucleotide sequence ID" value="NZ_OBEI01000015.1"/>
</dbReference>
<evidence type="ECO:0000313" key="2">
    <source>
        <dbReference type="EMBL" id="SNZ11588.1"/>
    </source>
</evidence>
<name>A0A285NQV1_9AQUI</name>
<dbReference type="SUPFAM" id="SSF55874">
    <property type="entry name" value="ATPase domain of HSP90 chaperone/DNA topoisomerase II/histidine kinase"/>
    <property type="match status" value="1"/>
</dbReference>
<keyword evidence="1" id="KW-0812">Transmembrane</keyword>
<keyword evidence="2" id="KW-0418">Kinase</keyword>
<gene>
    <name evidence="2" type="ORF">SAMN06265182_2086</name>
</gene>
<evidence type="ECO:0000256" key="1">
    <source>
        <dbReference type="SAM" id="Phobius"/>
    </source>
</evidence>
<dbReference type="GO" id="GO:0016301">
    <property type="term" value="F:kinase activity"/>
    <property type="evidence" value="ECO:0007669"/>
    <property type="project" value="UniProtKB-KW"/>
</dbReference>